<dbReference type="EMBL" id="HBGA01094737">
    <property type="protein sequence ID" value="CAD9024278.1"/>
    <property type="molecule type" value="Transcribed_RNA"/>
</dbReference>
<sequence length="145" mass="15291">MRLGLPRPLPEFHPEPRGAVPSSFRALHLVLPRSDPHRRCSTFLPGIPDLTVSSSGCRVPNTGPSTLSTCRAQSARVRGWGCRAVPLQPPKLEVAVGGSHVRSSVQAALHPSANVLHAPSSGCASVLETHPALATRVAGEALHVR</sequence>
<dbReference type="AlphaFoldDB" id="A0A7S1NKZ7"/>
<name>A0A7S1NKZ7_9EUGL</name>
<accession>A0A7S1NKZ7</accession>
<evidence type="ECO:0000313" key="1">
    <source>
        <dbReference type="EMBL" id="CAD9024278.1"/>
    </source>
</evidence>
<reference evidence="1" key="1">
    <citation type="submission" date="2021-01" db="EMBL/GenBank/DDBJ databases">
        <authorList>
            <person name="Corre E."/>
            <person name="Pelletier E."/>
            <person name="Niang G."/>
            <person name="Scheremetjew M."/>
            <person name="Finn R."/>
            <person name="Kale V."/>
            <person name="Holt S."/>
            <person name="Cochrane G."/>
            <person name="Meng A."/>
            <person name="Brown T."/>
            <person name="Cohen L."/>
        </authorList>
    </citation>
    <scope>NUCLEOTIDE SEQUENCE</scope>
    <source>
        <strain evidence="1">NIES-381</strain>
    </source>
</reference>
<protein>
    <submittedName>
        <fullName evidence="1">Uncharacterized protein</fullName>
    </submittedName>
</protein>
<gene>
    <name evidence="1" type="ORF">EGYM00392_LOCUS35403</name>
</gene>
<proteinExistence type="predicted"/>
<organism evidence="1">
    <name type="scientific">Eutreptiella gymnastica</name>
    <dbReference type="NCBI Taxonomy" id="73025"/>
    <lineage>
        <taxon>Eukaryota</taxon>
        <taxon>Discoba</taxon>
        <taxon>Euglenozoa</taxon>
        <taxon>Euglenida</taxon>
        <taxon>Spirocuta</taxon>
        <taxon>Euglenophyceae</taxon>
        <taxon>Eutreptiales</taxon>
        <taxon>Eutreptiaceae</taxon>
        <taxon>Eutreptiella</taxon>
    </lineage>
</organism>